<dbReference type="EMBL" id="CAIIXF020000012">
    <property type="protein sequence ID" value="CAH1802156.1"/>
    <property type="molecule type" value="Genomic_DNA"/>
</dbReference>
<keyword evidence="1" id="KW-1133">Transmembrane helix</keyword>
<evidence type="ECO:0000313" key="3">
    <source>
        <dbReference type="Proteomes" id="UP000749559"/>
    </source>
</evidence>
<dbReference type="Proteomes" id="UP000749559">
    <property type="component" value="Unassembled WGS sequence"/>
</dbReference>
<dbReference type="AlphaFoldDB" id="A0A8S4Q8S6"/>
<keyword evidence="1" id="KW-0472">Membrane</keyword>
<comment type="caution">
    <text evidence="2">The sequence shown here is derived from an EMBL/GenBank/DDBJ whole genome shotgun (WGS) entry which is preliminary data.</text>
</comment>
<dbReference type="OrthoDB" id="5948429at2759"/>
<evidence type="ECO:0000256" key="1">
    <source>
        <dbReference type="SAM" id="Phobius"/>
    </source>
</evidence>
<feature type="transmembrane region" description="Helical" evidence="1">
    <location>
        <begin position="20"/>
        <end position="39"/>
    </location>
</feature>
<organism evidence="2 3">
    <name type="scientific">Owenia fusiformis</name>
    <name type="common">Polychaete worm</name>
    <dbReference type="NCBI Taxonomy" id="6347"/>
    <lineage>
        <taxon>Eukaryota</taxon>
        <taxon>Metazoa</taxon>
        <taxon>Spiralia</taxon>
        <taxon>Lophotrochozoa</taxon>
        <taxon>Annelida</taxon>
        <taxon>Polychaeta</taxon>
        <taxon>Sedentaria</taxon>
        <taxon>Canalipalpata</taxon>
        <taxon>Sabellida</taxon>
        <taxon>Oweniida</taxon>
        <taxon>Oweniidae</taxon>
        <taxon>Owenia</taxon>
    </lineage>
</organism>
<sequence>MLANYSEKTQTTNMQQYLKIVLSLILLLWIMMMVTHMSMSQRFLIVQLQPNITKTKTKPEIAPAQRTRNFTKPFLYIINVKQCVAEHLTVADMLGNPETLDVLVMSYGSPCNNAKRELRHFVYSYAPNTTWTSGRNAAWSYTQKHFEQYKYYIFMDEDCVLQTTMSRMLDINVLEKIRTLNMPILRQFELFLLETQPAVAAPFHADNASVFIRDILLCCPGHDNPNKLWNLPERIPMNKFDPIFAAFHCQAIKYIMPLITQFDTKNWWIAGHYLHLKSYYYFHRQLVRYTPMTVINPMHTNYPKFGGPSDVDLIKIIQSEVPDAVKNATRFTDDARRCLSPRYFTVHPLMPSFELAEINDTIEPFKYI</sequence>
<reference evidence="2" key="1">
    <citation type="submission" date="2022-03" db="EMBL/GenBank/DDBJ databases">
        <authorList>
            <person name="Martin C."/>
        </authorList>
    </citation>
    <scope>NUCLEOTIDE SEQUENCE</scope>
</reference>
<accession>A0A8S4Q8S6</accession>
<keyword evidence="3" id="KW-1185">Reference proteome</keyword>
<proteinExistence type="predicted"/>
<protein>
    <submittedName>
        <fullName evidence="2">Uncharacterized protein</fullName>
    </submittedName>
</protein>
<keyword evidence="1" id="KW-0812">Transmembrane</keyword>
<gene>
    <name evidence="2" type="ORF">OFUS_LOCUS25868</name>
</gene>
<evidence type="ECO:0000313" key="2">
    <source>
        <dbReference type="EMBL" id="CAH1802156.1"/>
    </source>
</evidence>
<name>A0A8S4Q8S6_OWEFU</name>